<dbReference type="EMBL" id="FUIG01000036">
    <property type="protein sequence ID" value="SJM32526.1"/>
    <property type="molecule type" value="Genomic_DNA"/>
</dbReference>
<organism evidence="1 2">
    <name type="scientific">Mesorhizobium delmotii</name>
    <dbReference type="NCBI Taxonomy" id="1631247"/>
    <lineage>
        <taxon>Bacteria</taxon>
        <taxon>Pseudomonadati</taxon>
        <taxon>Pseudomonadota</taxon>
        <taxon>Alphaproteobacteria</taxon>
        <taxon>Hyphomicrobiales</taxon>
        <taxon>Phyllobacteriaceae</taxon>
        <taxon>Mesorhizobium</taxon>
    </lineage>
</organism>
<dbReference type="AlphaFoldDB" id="A0A2P9AMZ8"/>
<name>A0A2P9AMZ8_9HYPH</name>
<sequence>MKGEGAGLVWDGTNLAEYLADPGLKNPDDVKNVIAYLKSIQMSGQLWPRLCWRGRAQGASGTP</sequence>
<accession>A0A2P9AMZ8</accession>
<evidence type="ECO:0000313" key="1">
    <source>
        <dbReference type="EMBL" id="SJM32526.1"/>
    </source>
</evidence>
<keyword evidence="2" id="KW-1185">Reference proteome</keyword>
<proteinExistence type="predicted"/>
<dbReference type="Proteomes" id="UP000245698">
    <property type="component" value="Unassembled WGS sequence"/>
</dbReference>
<protein>
    <submittedName>
        <fullName evidence="1">Cytochrome c2</fullName>
    </submittedName>
</protein>
<gene>
    <name evidence="1" type="ORF">BQ8482_290121</name>
</gene>
<reference evidence="2" key="1">
    <citation type="submission" date="2016-12" db="EMBL/GenBank/DDBJ databases">
        <authorList>
            <person name="Brunel B."/>
        </authorList>
    </citation>
    <scope>NUCLEOTIDE SEQUENCE [LARGE SCALE GENOMIC DNA]</scope>
</reference>
<evidence type="ECO:0000313" key="2">
    <source>
        <dbReference type="Proteomes" id="UP000245698"/>
    </source>
</evidence>